<evidence type="ECO:0000313" key="2">
    <source>
        <dbReference type="Proteomes" id="UP000515161"/>
    </source>
</evidence>
<accession>A0A6P8TP32</accession>
<keyword evidence="2" id="KW-1185">Reference proteome</keyword>
<gene>
    <name evidence="3" type="primary">LOC117542397</name>
</gene>
<evidence type="ECO:0000313" key="3">
    <source>
        <dbReference type="RefSeq" id="XP_034065946.1"/>
    </source>
</evidence>
<dbReference type="RefSeq" id="XP_034065946.1">
    <property type="nucleotide sequence ID" value="XM_034210055.1"/>
</dbReference>
<dbReference type="PANTHER" id="PTHR46791">
    <property type="entry name" value="EXPRESSED PROTEIN"/>
    <property type="match status" value="1"/>
</dbReference>
<feature type="domain" description="Integrase core" evidence="1">
    <location>
        <begin position="121"/>
        <end position="298"/>
    </location>
</feature>
<dbReference type="GeneID" id="117542397"/>
<reference evidence="3" key="1">
    <citation type="submission" date="2025-08" db="UniProtKB">
        <authorList>
            <consortium name="RefSeq"/>
        </authorList>
    </citation>
    <scope>IDENTIFICATION</scope>
</reference>
<organism evidence="2 3">
    <name type="scientific">Gymnodraco acuticeps</name>
    <name type="common">Antarctic dragonfish</name>
    <dbReference type="NCBI Taxonomy" id="8218"/>
    <lineage>
        <taxon>Eukaryota</taxon>
        <taxon>Metazoa</taxon>
        <taxon>Chordata</taxon>
        <taxon>Craniata</taxon>
        <taxon>Vertebrata</taxon>
        <taxon>Euteleostomi</taxon>
        <taxon>Actinopterygii</taxon>
        <taxon>Neopterygii</taxon>
        <taxon>Teleostei</taxon>
        <taxon>Neoteleostei</taxon>
        <taxon>Acanthomorphata</taxon>
        <taxon>Eupercaria</taxon>
        <taxon>Perciformes</taxon>
        <taxon>Notothenioidei</taxon>
        <taxon>Bathydraconidae</taxon>
        <taxon>Gymnodraco</taxon>
    </lineage>
</organism>
<name>A0A6P8TP32_GYMAC</name>
<dbReference type="InParanoid" id="A0A6P8TP32"/>
<evidence type="ECO:0000259" key="1">
    <source>
        <dbReference type="Pfam" id="PF24764"/>
    </source>
</evidence>
<dbReference type="PANTHER" id="PTHR46791:SF12">
    <property type="match status" value="1"/>
</dbReference>
<sequence>MEEEMEILREYFNEGYTYDVILDMLSTHHDINMSLRNLKARLKELGLRRRGDYSSISEVRRAIFSELRGPGQMFGYRTMWLTLKQKHGLHVKRETVMRMLRELNPLGTLSRTRRRFVRRTYHSMGPNYVWHVDGYDKLKPFGIGISGCIDGFSRKIMWLKCGPTNKNPEVIKNYFIDCIRNVGVIPMRLRTDCGTENGLMASAQCTLRHDHSDYYAGDKSHMFGSSMSNQRIESWWSIFRKQRTQFWMGLFADLRDHGHFNGTHEHQCLLRFCFMTVLQADLVECVHLWNRHRIRPSRLASCPGGIPNELYSLPHRFGSRDCGFALDEASTHIFQDGHQTEDPCGDPDINDYFQQAMQQYGLQHPDTWQAASQLLITLKGIAGL</sequence>
<dbReference type="Pfam" id="PF24764">
    <property type="entry name" value="rva_4"/>
    <property type="match status" value="1"/>
</dbReference>
<dbReference type="Proteomes" id="UP000515161">
    <property type="component" value="Unplaced"/>
</dbReference>
<dbReference type="AlphaFoldDB" id="A0A6P8TP32"/>
<dbReference type="KEGG" id="gacu:117542397"/>
<dbReference type="OrthoDB" id="8423312at2759"/>
<dbReference type="InterPro" id="IPR058913">
    <property type="entry name" value="Integrase_dom_put"/>
</dbReference>
<proteinExistence type="predicted"/>
<protein>
    <submittedName>
        <fullName evidence="3">Uncharacterized protein LOC117542397</fullName>
    </submittedName>
</protein>